<dbReference type="Proteomes" id="UP000318405">
    <property type="component" value="Unassembled WGS sequence"/>
</dbReference>
<dbReference type="RefSeq" id="WP_143946711.1">
    <property type="nucleotide sequence ID" value="NZ_BAABMB010000004.1"/>
</dbReference>
<keyword evidence="3" id="KW-0413">Isomerase</keyword>
<dbReference type="PANTHER" id="PTHR11820">
    <property type="entry name" value="ACYLPYRUVASE"/>
    <property type="match status" value="1"/>
</dbReference>
<reference evidence="3 4" key="1">
    <citation type="submission" date="2019-07" db="EMBL/GenBank/DDBJ databases">
        <title>Qingshengfaniella alkalisoli gen. nov., sp. nov., isolated from saline soil.</title>
        <authorList>
            <person name="Xu L."/>
            <person name="Huang X.-X."/>
            <person name="Sun J.-Q."/>
        </authorList>
    </citation>
    <scope>NUCLEOTIDE SEQUENCE [LARGE SCALE GENOMIC DNA]</scope>
    <source>
        <strain evidence="3 4">DSM 27279</strain>
    </source>
</reference>
<accession>A0A556AZQ2</accession>
<dbReference type="Gene3D" id="3.90.850.10">
    <property type="entry name" value="Fumarylacetoacetase-like, C-terminal domain"/>
    <property type="match status" value="1"/>
</dbReference>
<dbReference type="AlphaFoldDB" id="A0A556AZQ2"/>
<proteinExistence type="predicted"/>
<dbReference type="InterPro" id="IPR011234">
    <property type="entry name" value="Fumarylacetoacetase-like_C"/>
</dbReference>
<organism evidence="3 4">
    <name type="scientific">Verticiella sediminum</name>
    <dbReference type="NCBI Taxonomy" id="1247510"/>
    <lineage>
        <taxon>Bacteria</taxon>
        <taxon>Pseudomonadati</taxon>
        <taxon>Pseudomonadota</taxon>
        <taxon>Betaproteobacteria</taxon>
        <taxon>Burkholderiales</taxon>
        <taxon>Alcaligenaceae</taxon>
        <taxon>Verticiella</taxon>
    </lineage>
</organism>
<dbReference type="PANTHER" id="PTHR11820:SF114">
    <property type="entry name" value="4-HYDROXYPHENYLACETATE CATABOLISM PROTEIN"/>
    <property type="match status" value="1"/>
</dbReference>
<dbReference type="GO" id="GO:0016853">
    <property type="term" value="F:isomerase activity"/>
    <property type="evidence" value="ECO:0007669"/>
    <property type="project" value="UniProtKB-KW"/>
</dbReference>
<dbReference type="SUPFAM" id="SSF56529">
    <property type="entry name" value="FAH"/>
    <property type="match status" value="1"/>
</dbReference>
<protein>
    <submittedName>
        <fullName evidence="3">2-hydroxyhepta-2,4-diene-1,7-dioate isomerase</fullName>
    </submittedName>
</protein>
<evidence type="ECO:0000313" key="3">
    <source>
        <dbReference type="EMBL" id="TSH98396.1"/>
    </source>
</evidence>
<comment type="caution">
    <text evidence="3">The sequence shown here is derived from an EMBL/GenBank/DDBJ whole genome shotgun (WGS) entry which is preliminary data.</text>
</comment>
<dbReference type="EMBL" id="VLTJ01000005">
    <property type="protein sequence ID" value="TSH98396.1"/>
    <property type="molecule type" value="Genomic_DNA"/>
</dbReference>
<sequence>MPPLATYAELAAPPATGWPRSVLGLLLNDRKGLAALGDAVHAAPYKAPPRAPVLYVKPANTYARDGAPVALDADVPEVVVGACLAVEFARPVRGATLANALDGVAGLRVVADLYAPHDSYYRPPIKQKCRDGFCPIGSRLAGLADVGDPDALAIAVRIDGTAALQASTAGQVRSLAQAIVDVSAFMTLDRGDLLLLGVPHGAPRARAGQRVEIEIERVGALAFPLVHAQEARA</sequence>
<keyword evidence="1" id="KW-0479">Metal-binding</keyword>
<dbReference type="OrthoDB" id="9805307at2"/>
<evidence type="ECO:0000313" key="4">
    <source>
        <dbReference type="Proteomes" id="UP000318405"/>
    </source>
</evidence>
<evidence type="ECO:0000256" key="1">
    <source>
        <dbReference type="ARBA" id="ARBA00022723"/>
    </source>
</evidence>
<dbReference type="Pfam" id="PF01557">
    <property type="entry name" value="FAA_hydrolase"/>
    <property type="match status" value="1"/>
</dbReference>
<gene>
    <name evidence="3" type="ORF">FOZ76_03355</name>
</gene>
<dbReference type="InterPro" id="IPR036663">
    <property type="entry name" value="Fumarylacetoacetase_C_sf"/>
</dbReference>
<keyword evidence="4" id="KW-1185">Reference proteome</keyword>
<feature type="domain" description="Fumarylacetoacetase-like C-terminal" evidence="2">
    <location>
        <begin position="22"/>
        <end position="224"/>
    </location>
</feature>
<dbReference type="GO" id="GO:0046872">
    <property type="term" value="F:metal ion binding"/>
    <property type="evidence" value="ECO:0007669"/>
    <property type="project" value="UniProtKB-KW"/>
</dbReference>
<evidence type="ECO:0000259" key="2">
    <source>
        <dbReference type="Pfam" id="PF01557"/>
    </source>
</evidence>
<name>A0A556AZQ2_9BURK</name>